<dbReference type="SUPFAM" id="SSF52540">
    <property type="entry name" value="P-loop containing nucleoside triphosphate hydrolases"/>
    <property type="match status" value="1"/>
</dbReference>
<evidence type="ECO:0000256" key="8">
    <source>
        <dbReference type="ARBA" id="ARBA00023242"/>
    </source>
</evidence>
<dbReference type="AlphaFoldDB" id="A0A1J7GI23"/>
<keyword evidence="12" id="KW-1185">Reference proteome</keyword>
<dbReference type="Pfam" id="PF25467">
    <property type="entry name" value="NOL9_C"/>
    <property type="match status" value="1"/>
</dbReference>
<keyword evidence="7" id="KW-0067">ATP-binding</keyword>
<sequence>MEAENEIYIPEQWSLAADSIAYDSITSPSPIVLVCGPSNCGKTTFSRHILNVMLQRYKKVAYLDTDVGQPEFTPPGFLSLTVLHELTPNLMIPCLKTPERCLFFGDVSSKRDPSTYLKYIFALYDYYRKEYCMPEKGENPPMTELPLIVNTSGWVKGVGYVMLVDMLKYIGPTHVVKINISAENKNLPAGAFWLDGGNDGTVNLVEITSARQDSFNRSVLVQKDARLLRDLRITAYFRQCLPRDFNITTIKELAHALTSHRPCEVPIASIKIKHLHCEVPNSEIFYSLNASIVGLAVDSGDSENFPWSVGLGIVRGIDTFKGVLFVITPVPQSSLEKVNLLLQGYIQIPTSLLQCSYHGMVDWF</sequence>
<accession>A0A1J7GI23</accession>
<comment type="similarity">
    <text evidence="2">Belongs to the Clp1 family. NOL9/GRC3 subfamily.</text>
</comment>
<dbReference type="PANTHER" id="PTHR12755:SF3">
    <property type="entry name" value="POLYNUCLEOTIDE 5'-HYDROXYL-KINASE NOL9"/>
    <property type="match status" value="1"/>
</dbReference>
<dbReference type="GO" id="GO:0000448">
    <property type="term" value="P:cleavage in ITS2 between 5.8S rRNA and LSU-rRNA of tricistronic rRNA transcript (SSU-rRNA, 5.8S rRNA, LSU-rRNA)"/>
    <property type="evidence" value="ECO:0007669"/>
    <property type="project" value="TreeGrafter"/>
</dbReference>
<dbReference type="GO" id="GO:0005730">
    <property type="term" value="C:nucleolus"/>
    <property type="evidence" value="ECO:0007669"/>
    <property type="project" value="UniProtKB-SubCell"/>
</dbReference>
<dbReference type="Gene3D" id="3.40.50.300">
    <property type="entry name" value="P-loop containing nucleotide triphosphate hydrolases"/>
    <property type="match status" value="1"/>
</dbReference>
<evidence type="ECO:0000259" key="10">
    <source>
        <dbReference type="Pfam" id="PF25467"/>
    </source>
</evidence>
<dbReference type="OMA" id="SAPCLMT"/>
<protein>
    <submittedName>
        <fullName evidence="11">Uncharacterized protein</fullName>
    </submittedName>
</protein>
<keyword evidence="4" id="KW-0808">Transferase</keyword>
<dbReference type="GO" id="GO:0051731">
    <property type="term" value="F:polynucleotide 5'-hydroxyl-kinase activity"/>
    <property type="evidence" value="ECO:0007669"/>
    <property type="project" value="InterPro"/>
</dbReference>
<dbReference type="GO" id="GO:0005524">
    <property type="term" value="F:ATP binding"/>
    <property type="evidence" value="ECO:0007669"/>
    <property type="project" value="UniProtKB-KW"/>
</dbReference>
<dbReference type="InterPro" id="IPR057570">
    <property type="entry name" value="NOL9_C"/>
</dbReference>
<dbReference type="InterPro" id="IPR027417">
    <property type="entry name" value="P-loop_NTPase"/>
</dbReference>
<evidence type="ECO:0000256" key="4">
    <source>
        <dbReference type="ARBA" id="ARBA00022679"/>
    </source>
</evidence>
<dbReference type="PANTHER" id="PTHR12755">
    <property type="entry name" value="CLEAVAGE/POLYADENYLATION FACTOR IA SUBUNIT CLP1P"/>
    <property type="match status" value="1"/>
</dbReference>
<dbReference type="Gramene" id="OIW00112">
    <property type="protein sequence ID" value="OIW00112"/>
    <property type="gene ID" value="TanjilG_29102"/>
</dbReference>
<evidence type="ECO:0000313" key="11">
    <source>
        <dbReference type="EMBL" id="OIW00112.1"/>
    </source>
</evidence>
<evidence type="ECO:0000259" key="9">
    <source>
        <dbReference type="Pfam" id="PF16575"/>
    </source>
</evidence>
<dbReference type="FunFam" id="3.40.50.300:FF:001377">
    <property type="entry name" value="Nucleolar protein 9"/>
    <property type="match status" value="1"/>
</dbReference>
<reference evidence="11 12" key="1">
    <citation type="journal article" date="2017" name="Plant Biotechnol. J.">
        <title>A comprehensive draft genome sequence for lupin (Lupinus angustifolius), an emerging health food: insights into plant-microbe interactions and legume evolution.</title>
        <authorList>
            <person name="Hane J.K."/>
            <person name="Ming Y."/>
            <person name="Kamphuis L.G."/>
            <person name="Nelson M.N."/>
            <person name="Garg G."/>
            <person name="Atkins C.A."/>
            <person name="Bayer P.E."/>
            <person name="Bravo A."/>
            <person name="Bringans S."/>
            <person name="Cannon S."/>
            <person name="Edwards D."/>
            <person name="Foley R."/>
            <person name="Gao L.L."/>
            <person name="Harrison M.J."/>
            <person name="Huang W."/>
            <person name="Hurgobin B."/>
            <person name="Li S."/>
            <person name="Liu C.W."/>
            <person name="McGrath A."/>
            <person name="Morahan G."/>
            <person name="Murray J."/>
            <person name="Weller J."/>
            <person name="Jian J."/>
            <person name="Singh K.B."/>
        </authorList>
    </citation>
    <scope>NUCLEOTIDE SEQUENCE [LARGE SCALE GENOMIC DNA]</scope>
    <source>
        <strain evidence="12">cv. Tanjil</strain>
        <tissue evidence="11">Whole plant</tissue>
    </source>
</reference>
<evidence type="ECO:0000256" key="5">
    <source>
        <dbReference type="ARBA" id="ARBA00022741"/>
    </source>
</evidence>
<comment type="subcellular location">
    <subcellularLocation>
        <location evidence="1">Nucleus</location>
        <location evidence="1">Nucleolus</location>
    </subcellularLocation>
</comment>
<keyword evidence="3" id="KW-0698">rRNA processing</keyword>
<proteinExistence type="inferred from homology"/>
<evidence type="ECO:0000256" key="3">
    <source>
        <dbReference type="ARBA" id="ARBA00022552"/>
    </source>
</evidence>
<gene>
    <name evidence="11" type="ORF">TanjilG_29102</name>
</gene>
<dbReference type="STRING" id="3871.A0A1J7GI23"/>
<name>A0A1J7GI23_LUPAN</name>
<feature type="domain" description="Clp1 P-loop" evidence="9">
    <location>
        <begin position="36"/>
        <end position="238"/>
    </location>
</feature>
<evidence type="ECO:0000256" key="1">
    <source>
        <dbReference type="ARBA" id="ARBA00004604"/>
    </source>
</evidence>
<keyword evidence="8" id="KW-0539">Nucleus</keyword>
<feature type="domain" description="NOL9 C-terminal" evidence="10">
    <location>
        <begin position="258"/>
        <end position="349"/>
    </location>
</feature>
<evidence type="ECO:0000256" key="6">
    <source>
        <dbReference type="ARBA" id="ARBA00022777"/>
    </source>
</evidence>
<dbReference type="Proteomes" id="UP000188354">
    <property type="component" value="Chromosome LG12"/>
</dbReference>
<dbReference type="EMBL" id="CM007372">
    <property type="protein sequence ID" value="OIW00112.1"/>
    <property type="molecule type" value="Genomic_DNA"/>
</dbReference>
<keyword evidence="5" id="KW-0547">Nucleotide-binding</keyword>
<keyword evidence="6" id="KW-0418">Kinase</keyword>
<evidence type="ECO:0000256" key="2">
    <source>
        <dbReference type="ARBA" id="ARBA00011003"/>
    </source>
</evidence>
<dbReference type="InterPro" id="IPR032319">
    <property type="entry name" value="CLP1_P"/>
</dbReference>
<dbReference type="InterPro" id="IPR045116">
    <property type="entry name" value="Clp1/Grc3"/>
</dbReference>
<evidence type="ECO:0000256" key="7">
    <source>
        <dbReference type="ARBA" id="ARBA00022840"/>
    </source>
</evidence>
<organism evidence="11 12">
    <name type="scientific">Lupinus angustifolius</name>
    <name type="common">Narrow-leaved blue lupine</name>
    <dbReference type="NCBI Taxonomy" id="3871"/>
    <lineage>
        <taxon>Eukaryota</taxon>
        <taxon>Viridiplantae</taxon>
        <taxon>Streptophyta</taxon>
        <taxon>Embryophyta</taxon>
        <taxon>Tracheophyta</taxon>
        <taxon>Spermatophyta</taxon>
        <taxon>Magnoliopsida</taxon>
        <taxon>eudicotyledons</taxon>
        <taxon>Gunneridae</taxon>
        <taxon>Pentapetalae</taxon>
        <taxon>rosids</taxon>
        <taxon>fabids</taxon>
        <taxon>Fabales</taxon>
        <taxon>Fabaceae</taxon>
        <taxon>Papilionoideae</taxon>
        <taxon>50 kb inversion clade</taxon>
        <taxon>genistoids sensu lato</taxon>
        <taxon>core genistoids</taxon>
        <taxon>Genisteae</taxon>
        <taxon>Lupinus</taxon>
    </lineage>
</organism>
<evidence type="ECO:0000313" key="12">
    <source>
        <dbReference type="Proteomes" id="UP000188354"/>
    </source>
</evidence>
<dbReference type="Pfam" id="PF16575">
    <property type="entry name" value="CLP1_P"/>
    <property type="match status" value="1"/>
</dbReference>